<dbReference type="AlphaFoldDB" id="A0A4U0XT62"/>
<dbReference type="SUPFAM" id="SSF103473">
    <property type="entry name" value="MFS general substrate transporter"/>
    <property type="match status" value="1"/>
</dbReference>
<dbReference type="PANTHER" id="PTHR11360">
    <property type="entry name" value="MONOCARBOXYLATE TRANSPORTER"/>
    <property type="match status" value="1"/>
</dbReference>
<name>A0A4U0XT62_9PEZI</name>
<evidence type="ECO:0000313" key="5">
    <source>
        <dbReference type="Proteomes" id="UP000308768"/>
    </source>
</evidence>
<feature type="transmembrane region" description="Helical" evidence="3">
    <location>
        <begin position="121"/>
        <end position="141"/>
    </location>
</feature>
<evidence type="ECO:0008006" key="6">
    <source>
        <dbReference type="Google" id="ProtNLM"/>
    </source>
</evidence>
<gene>
    <name evidence="4" type="ORF">B0A49_01653</name>
</gene>
<dbReference type="GO" id="GO:0022857">
    <property type="term" value="F:transmembrane transporter activity"/>
    <property type="evidence" value="ECO:0007669"/>
    <property type="project" value="InterPro"/>
</dbReference>
<dbReference type="OrthoDB" id="6499973at2759"/>
<feature type="transmembrane region" description="Helical" evidence="3">
    <location>
        <begin position="153"/>
        <end position="173"/>
    </location>
</feature>
<feature type="transmembrane region" description="Helical" evidence="3">
    <location>
        <begin position="179"/>
        <end position="204"/>
    </location>
</feature>
<evidence type="ECO:0000256" key="2">
    <source>
        <dbReference type="ARBA" id="ARBA00006727"/>
    </source>
</evidence>
<dbReference type="InterPro" id="IPR036259">
    <property type="entry name" value="MFS_trans_sf"/>
</dbReference>
<organism evidence="4 5">
    <name type="scientific">Cryomyces minteri</name>
    <dbReference type="NCBI Taxonomy" id="331657"/>
    <lineage>
        <taxon>Eukaryota</taxon>
        <taxon>Fungi</taxon>
        <taxon>Dikarya</taxon>
        <taxon>Ascomycota</taxon>
        <taxon>Pezizomycotina</taxon>
        <taxon>Dothideomycetes</taxon>
        <taxon>Dothideomycetes incertae sedis</taxon>
        <taxon>Cryomyces</taxon>
    </lineage>
</organism>
<reference evidence="4 5" key="1">
    <citation type="submission" date="2017-03" db="EMBL/GenBank/DDBJ databases">
        <title>Genomes of endolithic fungi from Antarctica.</title>
        <authorList>
            <person name="Coleine C."/>
            <person name="Masonjones S."/>
            <person name="Stajich J.E."/>
        </authorList>
    </citation>
    <scope>NUCLEOTIDE SEQUENCE [LARGE SCALE GENOMIC DNA]</scope>
    <source>
        <strain evidence="4 5">CCFEE 5187</strain>
    </source>
</reference>
<proteinExistence type="inferred from homology"/>
<keyword evidence="5" id="KW-1185">Reference proteome</keyword>
<feature type="transmembrane region" description="Helical" evidence="3">
    <location>
        <begin position="86"/>
        <end position="109"/>
    </location>
</feature>
<dbReference type="STRING" id="331657.A0A4U0XT62"/>
<sequence length="278" mass="29986">MSLISTYFSKNRSMAIGIAATGSATGGLIFPAIVQNLLPKIGFGWTVRVLGFVMLACSSLSVAFLRTRLPPRKSGSLVEWGAFKEVTYVLYCVGMFLNFWGLYFAFYYVGAFGRNIIGISYADSISLLLLMNGIGIIGRLVPNYLSDRIFGPLNTIIPFAFVSGIMMFAWSGVHSTGGVWAFAAIYGLFSAGIQSMFPATLSSLTTDMKKAGVRMGMGFSIVSFACLTGPPLAGALIQKDHGRYLYAQMWAGATLICGGLTLVMARIAKTGFKIKQRI</sequence>
<dbReference type="Gene3D" id="1.20.1250.20">
    <property type="entry name" value="MFS general substrate transporter like domains"/>
    <property type="match status" value="2"/>
</dbReference>
<dbReference type="InterPro" id="IPR050327">
    <property type="entry name" value="Proton-linked_MCT"/>
</dbReference>
<comment type="caution">
    <text evidence="4">The sequence shown here is derived from an EMBL/GenBank/DDBJ whole genome shotgun (WGS) entry which is preliminary data.</text>
</comment>
<comment type="similarity">
    <text evidence="2">Belongs to the major facilitator superfamily. Monocarboxylate porter (TC 2.A.1.13) family.</text>
</comment>
<keyword evidence="3" id="KW-1133">Transmembrane helix</keyword>
<dbReference type="Pfam" id="PF07690">
    <property type="entry name" value="MFS_1"/>
    <property type="match status" value="1"/>
</dbReference>
<accession>A0A4U0XT62</accession>
<feature type="transmembrane region" description="Helical" evidence="3">
    <location>
        <begin position="216"/>
        <end position="237"/>
    </location>
</feature>
<keyword evidence="3" id="KW-0472">Membrane</keyword>
<dbReference type="Proteomes" id="UP000308768">
    <property type="component" value="Unassembled WGS sequence"/>
</dbReference>
<dbReference type="GO" id="GO:0016020">
    <property type="term" value="C:membrane"/>
    <property type="evidence" value="ECO:0007669"/>
    <property type="project" value="UniProtKB-SubCell"/>
</dbReference>
<feature type="transmembrane region" description="Helical" evidence="3">
    <location>
        <begin position="45"/>
        <end position="65"/>
    </location>
</feature>
<evidence type="ECO:0000256" key="1">
    <source>
        <dbReference type="ARBA" id="ARBA00004141"/>
    </source>
</evidence>
<dbReference type="PANTHER" id="PTHR11360:SF130">
    <property type="entry name" value="MAJOR FACILITATOR SUPERFAMILY (MFS) PROFILE DOMAIN-CONTAINING PROTEIN-RELATED"/>
    <property type="match status" value="1"/>
</dbReference>
<evidence type="ECO:0000313" key="4">
    <source>
        <dbReference type="EMBL" id="TKA78888.1"/>
    </source>
</evidence>
<keyword evidence="3" id="KW-0812">Transmembrane</keyword>
<protein>
    <recommendedName>
        <fullName evidence="6">Major facilitator superfamily (MFS) profile domain-containing protein</fullName>
    </recommendedName>
</protein>
<feature type="transmembrane region" description="Helical" evidence="3">
    <location>
        <begin position="12"/>
        <end position="33"/>
    </location>
</feature>
<comment type="subcellular location">
    <subcellularLocation>
        <location evidence="1">Membrane</location>
        <topology evidence="1">Multi-pass membrane protein</topology>
    </subcellularLocation>
</comment>
<evidence type="ECO:0000256" key="3">
    <source>
        <dbReference type="SAM" id="Phobius"/>
    </source>
</evidence>
<dbReference type="InterPro" id="IPR011701">
    <property type="entry name" value="MFS"/>
</dbReference>
<feature type="transmembrane region" description="Helical" evidence="3">
    <location>
        <begin position="249"/>
        <end position="268"/>
    </location>
</feature>
<dbReference type="EMBL" id="NAJN01000123">
    <property type="protein sequence ID" value="TKA78888.1"/>
    <property type="molecule type" value="Genomic_DNA"/>
</dbReference>